<dbReference type="SUPFAM" id="SSF52540">
    <property type="entry name" value="P-loop containing nucleoside triphosphate hydrolases"/>
    <property type="match status" value="2"/>
</dbReference>
<sequence length="645" mass="73369">MPRCPYFSAYINNGDLVTLSLEVIEVDIRDKYYSKIPSKILCKNQTGSIELIYFNKIPLYIRQYFIAGTHLIISGKIVIQNGVYCIIHPDIVVRSDEKFKVLNMEAVYPKVQGITSKLISYLVKKITQTLPYCKDWLPQDLLKKYKWKTFSESIRELHFPLKINLENIKVARSRIAFDELLANQLCLKVLRKNLQNKSSKSIKFIGNLASNFLAELKFSLTKEQKIAIDAISQDQLDNKKMLRLLMGDVGCGKTVVAICAALNAIEAKKQVALMVPTEILAQQHWKNIICYTQSLGVKVDLLVGSLKSSEKKKVLENLSLGEVDLVVGTHALFQEKVLFKDLGLVIIDEQHRFGVKQRLNLLQKGDNVDLLMLSATPIPRTINMLNYGDMDVSIIKQKPRSNMEIATSMLSKSKIIELVERLKLVIEKDERVYWVCPLIEESEKLQLSYVEKSFKLLDEKLCDKVAMIHGKMKIEERDEVMQKFKSGEILVLVSTTVIEVGVDVPEATVMVIENAERFGLSQLHQLRGRVGRGVLKSYCILLYGNKLSLESKKRLSILCSIADGFKIAEKDLEFRGSGDYLGFRQSGETGFRFFDSLSHSSLVPIADEYESSIVNSNEIVVEELEILLKIFDKDVYFKEKNINLT</sequence>
<reference evidence="11" key="1">
    <citation type="submission" date="2018-11" db="EMBL/GenBank/DDBJ databases">
        <title>Phylogenetic, genomic, and biogeographic characterization of a novel and ubiquitous marine invertebrate-associated Rickettsiales parasite, Candidatus Marinoinvertebrata rohwerii, gen. nov., sp. nov.</title>
        <authorList>
            <person name="Klinges J.G."/>
            <person name="Rosales S.M."/>
            <person name="Mcminds R."/>
            <person name="Shaver E.C."/>
            <person name="Shantz A."/>
            <person name="Peters E.C."/>
            <person name="Burkepile D.E."/>
            <person name="Silliman B.R."/>
            <person name="Vega Thurber R.L."/>
        </authorList>
    </citation>
    <scope>NUCLEOTIDE SEQUENCE [LARGE SCALE GENOMIC DNA]</scope>
    <source>
        <strain evidence="11">a_cerv_44</strain>
    </source>
</reference>
<dbReference type="GO" id="GO:0003677">
    <property type="term" value="F:DNA binding"/>
    <property type="evidence" value="ECO:0007669"/>
    <property type="project" value="UniProtKB-KW"/>
</dbReference>
<feature type="domain" description="Helicase ATP-binding" evidence="8">
    <location>
        <begin position="234"/>
        <end position="395"/>
    </location>
</feature>
<dbReference type="GO" id="GO:0003678">
    <property type="term" value="F:DNA helicase activity"/>
    <property type="evidence" value="ECO:0007669"/>
    <property type="project" value="TreeGrafter"/>
</dbReference>
<evidence type="ECO:0000259" key="8">
    <source>
        <dbReference type="PROSITE" id="PS51192"/>
    </source>
</evidence>
<evidence type="ECO:0000256" key="2">
    <source>
        <dbReference type="ARBA" id="ARBA00022763"/>
    </source>
</evidence>
<dbReference type="SUPFAM" id="SSF50249">
    <property type="entry name" value="Nucleic acid-binding proteins"/>
    <property type="match status" value="1"/>
</dbReference>
<keyword evidence="1" id="KW-0547">Nucleotide-binding</keyword>
<dbReference type="InterPro" id="IPR011545">
    <property type="entry name" value="DEAD/DEAH_box_helicase_dom"/>
</dbReference>
<evidence type="ECO:0000259" key="9">
    <source>
        <dbReference type="PROSITE" id="PS51194"/>
    </source>
</evidence>
<dbReference type="OrthoDB" id="9804325at2"/>
<protein>
    <submittedName>
        <fullName evidence="10">ATP-dependent DNA helicase RecG</fullName>
    </submittedName>
</protein>
<dbReference type="PROSITE" id="PS51194">
    <property type="entry name" value="HELICASE_CTER"/>
    <property type="match status" value="1"/>
</dbReference>
<dbReference type="InterPro" id="IPR027417">
    <property type="entry name" value="P-loop_NTPase"/>
</dbReference>
<feature type="domain" description="Helicase C-terminal" evidence="9">
    <location>
        <begin position="418"/>
        <end position="573"/>
    </location>
</feature>
<evidence type="ECO:0000313" key="11">
    <source>
        <dbReference type="Proteomes" id="UP000279470"/>
    </source>
</evidence>
<evidence type="ECO:0000256" key="1">
    <source>
        <dbReference type="ARBA" id="ARBA00022741"/>
    </source>
</evidence>
<dbReference type="InterPro" id="IPR001650">
    <property type="entry name" value="Helicase_C-like"/>
</dbReference>
<dbReference type="RefSeq" id="WP_126045226.1">
    <property type="nucleotide sequence ID" value="NZ_RXFM01000110.1"/>
</dbReference>
<dbReference type="PANTHER" id="PTHR47964">
    <property type="entry name" value="ATP-DEPENDENT DNA HELICASE HOMOLOG RECG, CHLOROPLASTIC"/>
    <property type="match status" value="1"/>
</dbReference>
<evidence type="ECO:0000256" key="6">
    <source>
        <dbReference type="ARBA" id="ARBA00023125"/>
    </source>
</evidence>
<dbReference type="AlphaFoldDB" id="A0A429XEH7"/>
<evidence type="ECO:0000256" key="3">
    <source>
        <dbReference type="ARBA" id="ARBA00022801"/>
    </source>
</evidence>
<comment type="caution">
    <text evidence="10">The sequence shown here is derived from an EMBL/GenBank/DDBJ whole genome shotgun (WGS) entry which is preliminary data.</text>
</comment>
<dbReference type="Pfam" id="PF00270">
    <property type="entry name" value="DEAD"/>
    <property type="match status" value="1"/>
</dbReference>
<dbReference type="SMART" id="SM00490">
    <property type="entry name" value="HELICc"/>
    <property type="match status" value="1"/>
</dbReference>
<accession>A0A429XEH7</accession>
<dbReference type="InterPro" id="IPR012340">
    <property type="entry name" value="NA-bd_OB-fold"/>
</dbReference>
<keyword evidence="11" id="KW-1185">Reference proteome</keyword>
<keyword evidence="3" id="KW-0378">Hydrolase</keyword>
<gene>
    <name evidence="10" type="ORF">EIC27_06350</name>
</gene>
<dbReference type="GO" id="GO:0016787">
    <property type="term" value="F:hydrolase activity"/>
    <property type="evidence" value="ECO:0007669"/>
    <property type="project" value="UniProtKB-KW"/>
</dbReference>
<name>A0A429XEH7_9RICK</name>
<keyword evidence="4 10" id="KW-0347">Helicase</keyword>
<dbReference type="Proteomes" id="UP000279470">
    <property type="component" value="Unassembled WGS sequence"/>
</dbReference>
<dbReference type="Gene3D" id="2.40.50.140">
    <property type="entry name" value="Nucleic acid-binding proteins"/>
    <property type="match status" value="1"/>
</dbReference>
<dbReference type="Pfam" id="PF00271">
    <property type="entry name" value="Helicase_C"/>
    <property type="match status" value="1"/>
</dbReference>
<dbReference type="SMART" id="SM00487">
    <property type="entry name" value="DEXDc"/>
    <property type="match status" value="1"/>
</dbReference>
<dbReference type="CDD" id="cd17992">
    <property type="entry name" value="DEXHc_RecG"/>
    <property type="match status" value="1"/>
</dbReference>
<dbReference type="InterPro" id="IPR047112">
    <property type="entry name" value="RecG/Mfd"/>
</dbReference>
<dbReference type="GO" id="GO:0006281">
    <property type="term" value="P:DNA repair"/>
    <property type="evidence" value="ECO:0007669"/>
    <property type="project" value="UniProtKB-KW"/>
</dbReference>
<dbReference type="Gene3D" id="3.40.50.300">
    <property type="entry name" value="P-loop containing nucleotide triphosphate hydrolases"/>
    <property type="match status" value="2"/>
</dbReference>
<evidence type="ECO:0000256" key="5">
    <source>
        <dbReference type="ARBA" id="ARBA00022840"/>
    </source>
</evidence>
<keyword evidence="2" id="KW-0227">DNA damage</keyword>
<keyword evidence="7" id="KW-0234">DNA repair</keyword>
<proteinExistence type="predicted"/>
<dbReference type="CDD" id="cd04488">
    <property type="entry name" value="RecG_wedge_OBF"/>
    <property type="match status" value="1"/>
</dbReference>
<dbReference type="PANTHER" id="PTHR47964:SF1">
    <property type="entry name" value="ATP-DEPENDENT DNA HELICASE HOMOLOG RECG, CHLOROPLASTIC"/>
    <property type="match status" value="1"/>
</dbReference>
<dbReference type="EMBL" id="RXFM01000110">
    <property type="protein sequence ID" value="RST62397.1"/>
    <property type="molecule type" value="Genomic_DNA"/>
</dbReference>
<keyword evidence="5" id="KW-0067">ATP-binding</keyword>
<keyword evidence="6" id="KW-0238">DNA-binding</keyword>
<dbReference type="GO" id="GO:0005524">
    <property type="term" value="F:ATP binding"/>
    <property type="evidence" value="ECO:0007669"/>
    <property type="project" value="UniProtKB-KW"/>
</dbReference>
<evidence type="ECO:0000313" key="10">
    <source>
        <dbReference type="EMBL" id="RST62397.1"/>
    </source>
</evidence>
<evidence type="ECO:0000256" key="4">
    <source>
        <dbReference type="ARBA" id="ARBA00022806"/>
    </source>
</evidence>
<dbReference type="InterPro" id="IPR014001">
    <property type="entry name" value="Helicase_ATP-bd"/>
</dbReference>
<evidence type="ECO:0000256" key="7">
    <source>
        <dbReference type="ARBA" id="ARBA00023204"/>
    </source>
</evidence>
<organism evidence="10 11">
    <name type="scientific">Candidatus Aquarickettsia rohweri</name>
    <dbReference type="NCBI Taxonomy" id="2602574"/>
    <lineage>
        <taxon>Bacteria</taxon>
        <taxon>Pseudomonadati</taxon>
        <taxon>Pseudomonadota</taxon>
        <taxon>Alphaproteobacteria</taxon>
        <taxon>Rickettsiales</taxon>
        <taxon>Candidatus Midichloriaceae</taxon>
        <taxon>Candidatus Aquarickettsia</taxon>
    </lineage>
</organism>
<dbReference type="PROSITE" id="PS51192">
    <property type="entry name" value="HELICASE_ATP_BIND_1"/>
    <property type="match status" value="1"/>
</dbReference>